<keyword evidence="2" id="KW-1185">Reference proteome</keyword>
<proteinExistence type="predicted"/>
<dbReference type="Proteomes" id="UP000595095">
    <property type="component" value="Chromosome"/>
</dbReference>
<protein>
    <submittedName>
        <fullName evidence="1">Hemagglutinin</fullName>
    </submittedName>
</protein>
<dbReference type="AlphaFoldDB" id="A0A7S9E0C2"/>
<evidence type="ECO:0000313" key="1">
    <source>
        <dbReference type="EMBL" id="QPG07197.1"/>
    </source>
</evidence>
<dbReference type="KEGG" id="smaa:IT774_10260"/>
<accession>A0A7S9E0C2</accession>
<evidence type="ECO:0000313" key="2">
    <source>
        <dbReference type="Proteomes" id="UP000595095"/>
    </source>
</evidence>
<sequence>MEGDVSRSSKNTFDYVYNSDGAEENFDVYYNTIDNRADFFGASDQYEQNIGLGARWFGGAEFVSRAPLTGLGADGNGSWISFGVGGVITGTEVYDWRSEAGKTLMNAGFDNFKSLYNQEVSDPIAWDINQLKNEQRALQSVHKKYLGERTSFTGLSKFMTNTEVNPLFNETELSIDTKQGMPGGVDILNYKSRIEFGCKLMVYSASQGCQP</sequence>
<dbReference type="EMBL" id="CP064795">
    <property type="protein sequence ID" value="QPG07197.1"/>
    <property type="molecule type" value="Genomic_DNA"/>
</dbReference>
<reference evidence="1 2" key="1">
    <citation type="submission" date="2020-11" db="EMBL/GenBank/DDBJ databases">
        <title>Complete genome sequence for Salinimonas sp. strain G2-b.</title>
        <authorList>
            <person name="Park S.-J."/>
        </authorList>
    </citation>
    <scope>NUCLEOTIDE SEQUENCE [LARGE SCALE GENOMIC DNA]</scope>
    <source>
        <strain evidence="1 2">G2-b</strain>
    </source>
</reference>
<organism evidence="1 2">
    <name type="scientific">Salinimonas marina</name>
    <dbReference type="NCBI Taxonomy" id="2785918"/>
    <lineage>
        <taxon>Bacteria</taxon>
        <taxon>Pseudomonadati</taxon>
        <taxon>Pseudomonadota</taxon>
        <taxon>Gammaproteobacteria</taxon>
        <taxon>Alteromonadales</taxon>
        <taxon>Alteromonadaceae</taxon>
        <taxon>Alteromonas/Salinimonas group</taxon>
        <taxon>Salinimonas</taxon>
    </lineage>
</organism>
<gene>
    <name evidence="1" type="ORF">IT774_10260</name>
</gene>
<name>A0A7S9E0C2_9ALTE</name>